<dbReference type="Proteomes" id="UP000030832">
    <property type="component" value="Unassembled WGS sequence"/>
</dbReference>
<dbReference type="SUPFAM" id="SSF51182">
    <property type="entry name" value="RmlC-like cupins"/>
    <property type="match status" value="1"/>
</dbReference>
<dbReference type="GO" id="GO:0047828">
    <property type="term" value="F:D-lyxose ketol-isomerase activity"/>
    <property type="evidence" value="ECO:0007669"/>
    <property type="project" value="UniProtKB-EC"/>
</dbReference>
<dbReference type="OrthoDB" id="9781654at2"/>
<dbReference type="eggNOG" id="COG3822">
    <property type="taxonomic scope" value="Bacteria"/>
</dbReference>
<dbReference type="CDD" id="cd20308">
    <property type="entry name" value="cupin_YdaE"/>
    <property type="match status" value="1"/>
</dbReference>
<evidence type="ECO:0000256" key="3">
    <source>
        <dbReference type="ARBA" id="ARBA00023211"/>
    </source>
</evidence>
<comment type="catalytic activity">
    <reaction evidence="6">
        <text>D-lyxose = D-xylulose</text>
        <dbReference type="Rhea" id="RHEA:14201"/>
        <dbReference type="ChEBI" id="CHEBI:16789"/>
        <dbReference type="ChEBI" id="CHEBI:17140"/>
        <dbReference type="EC" id="5.3.1.15"/>
    </reaction>
</comment>
<evidence type="ECO:0000256" key="7">
    <source>
        <dbReference type="ARBA" id="ARBA00044951"/>
    </source>
</evidence>
<dbReference type="InterPro" id="IPR010864">
    <property type="entry name" value="D-lyxose_isomer"/>
</dbReference>
<keyword evidence="10" id="KW-1185">Reference proteome</keyword>
<dbReference type="RefSeq" id="WP_034627870.1">
    <property type="nucleotide sequence ID" value="NZ_JRJU01000008.1"/>
</dbReference>
<proteinExistence type="inferred from homology"/>
<dbReference type="EMBL" id="JRJU01000008">
    <property type="protein sequence ID" value="KHF40522.1"/>
    <property type="molecule type" value="Genomic_DNA"/>
</dbReference>
<protein>
    <recommendedName>
        <fullName evidence="8">D-lyxose ketol-isomerase</fullName>
        <ecNumber evidence="8">5.3.1.15</ecNumber>
    </recommendedName>
</protein>
<accession>A0A0B0II19</accession>
<name>A0A0B0II19_9BACI</name>
<keyword evidence="2" id="KW-0479">Metal-binding</keyword>
<dbReference type="GO" id="GO:0046872">
    <property type="term" value="F:metal ion binding"/>
    <property type="evidence" value="ECO:0007669"/>
    <property type="project" value="UniProtKB-KW"/>
</dbReference>
<evidence type="ECO:0000256" key="8">
    <source>
        <dbReference type="ARBA" id="ARBA00044972"/>
    </source>
</evidence>
<dbReference type="EC" id="5.3.1.15" evidence="8"/>
<dbReference type="Pfam" id="PF07385">
    <property type="entry name" value="Lyx_isomer"/>
    <property type="match status" value="1"/>
</dbReference>
<dbReference type="STRING" id="333138.LQ50_08305"/>
<evidence type="ECO:0000256" key="4">
    <source>
        <dbReference type="ARBA" id="ARBA00023235"/>
    </source>
</evidence>
<comment type="caution">
    <text evidence="9">The sequence shown here is derived from an EMBL/GenBank/DDBJ whole genome shotgun (WGS) entry which is preliminary data.</text>
</comment>
<keyword evidence="4 9" id="KW-0413">Isomerase</keyword>
<organism evidence="9 10">
    <name type="scientific">Halalkalibacter okhensis</name>
    <dbReference type="NCBI Taxonomy" id="333138"/>
    <lineage>
        <taxon>Bacteria</taxon>
        <taxon>Bacillati</taxon>
        <taxon>Bacillota</taxon>
        <taxon>Bacilli</taxon>
        <taxon>Bacillales</taxon>
        <taxon>Bacillaceae</taxon>
        <taxon>Halalkalibacter</taxon>
    </lineage>
</organism>
<evidence type="ECO:0000256" key="1">
    <source>
        <dbReference type="ARBA" id="ARBA00001936"/>
    </source>
</evidence>
<evidence type="ECO:0000313" key="10">
    <source>
        <dbReference type="Proteomes" id="UP000030832"/>
    </source>
</evidence>
<evidence type="ECO:0000256" key="6">
    <source>
        <dbReference type="ARBA" id="ARBA00044907"/>
    </source>
</evidence>
<comment type="similarity">
    <text evidence="7">Belongs to the D-lyxose ketol-isomerase family.</text>
</comment>
<evidence type="ECO:0000256" key="2">
    <source>
        <dbReference type="ARBA" id="ARBA00022723"/>
    </source>
</evidence>
<sequence length="180" mass="20619">MLSVSDYQKAKSKTMSYFEQANIILTSEEQEKIEIADFGLNDLERQGLELVTYINNEHYCAKELVLFPLQTCPEHKHPPIGDSLGKTETFRCRYGKVYLYVEGEPSIDFKASIPSSSKDYYTVSHEIELHPGDQFTIPPNTLHWFQAGEEGAIVSEFSTTSRDEYDIFTDPHITRVPKKT</sequence>
<evidence type="ECO:0000313" key="9">
    <source>
        <dbReference type="EMBL" id="KHF40522.1"/>
    </source>
</evidence>
<keyword evidence="3" id="KW-0464">Manganese</keyword>
<evidence type="ECO:0000256" key="5">
    <source>
        <dbReference type="ARBA" id="ARBA00023277"/>
    </source>
</evidence>
<dbReference type="InterPro" id="IPR011051">
    <property type="entry name" value="RmlC_Cupin_sf"/>
</dbReference>
<comment type="cofactor">
    <cofactor evidence="1">
        <name>Mn(2+)</name>
        <dbReference type="ChEBI" id="CHEBI:29035"/>
    </cofactor>
</comment>
<reference evidence="9 10" key="1">
    <citation type="submission" date="2014-09" db="EMBL/GenBank/DDBJ databases">
        <title>Genome sequencing and annotation of Bacillus Okhensis strain Kh10-101T.</title>
        <authorList>
            <person name="Prakash J.S."/>
        </authorList>
    </citation>
    <scope>NUCLEOTIDE SEQUENCE [LARGE SCALE GENOMIC DNA]</scope>
    <source>
        <strain evidence="10">Kh10-101T</strain>
    </source>
</reference>
<gene>
    <name evidence="9" type="ORF">LQ50_08305</name>
</gene>
<dbReference type="AlphaFoldDB" id="A0A0B0II19"/>
<dbReference type="InterPro" id="IPR014710">
    <property type="entry name" value="RmlC-like_jellyroll"/>
</dbReference>
<keyword evidence="5" id="KW-0119">Carbohydrate metabolism</keyword>
<dbReference type="Gene3D" id="2.60.120.10">
    <property type="entry name" value="Jelly Rolls"/>
    <property type="match status" value="1"/>
</dbReference>